<feature type="region of interest" description="Disordered" evidence="1">
    <location>
        <begin position="462"/>
        <end position="481"/>
    </location>
</feature>
<gene>
    <name evidence="3" type="ORF">DGAL_LOCUS14836</name>
</gene>
<dbReference type="InterPro" id="IPR004827">
    <property type="entry name" value="bZIP"/>
</dbReference>
<dbReference type="InterPro" id="IPR039165">
    <property type="entry name" value="CREBRF"/>
</dbReference>
<dbReference type="AlphaFoldDB" id="A0A8J2RY76"/>
<dbReference type="EMBL" id="CAKKLH010000311">
    <property type="protein sequence ID" value="CAH0111200.1"/>
    <property type="molecule type" value="Genomic_DNA"/>
</dbReference>
<dbReference type="SMART" id="SM00338">
    <property type="entry name" value="BRLZ"/>
    <property type="match status" value="1"/>
</dbReference>
<evidence type="ECO:0000256" key="1">
    <source>
        <dbReference type="SAM" id="MobiDB-lite"/>
    </source>
</evidence>
<organism evidence="3 4">
    <name type="scientific">Daphnia galeata</name>
    <dbReference type="NCBI Taxonomy" id="27404"/>
    <lineage>
        <taxon>Eukaryota</taxon>
        <taxon>Metazoa</taxon>
        <taxon>Ecdysozoa</taxon>
        <taxon>Arthropoda</taxon>
        <taxon>Crustacea</taxon>
        <taxon>Branchiopoda</taxon>
        <taxon>Diplostraca</taxon>
        <taxon>Cladocera</taxon>
        <taxon>Anomopoda</taxon>
        <taxon>Daphniidae</taxon>
        <taxon>Daphnia</taxon>
    </lineage>
</organism>
<dbReference type="PANTHER" id="PTHR21552">
    <property type="entry name" value="ADULT RETINA PROTEIN"/>
    <property type="match status" value="1"/>
</dbReference>
<dbReference type="Gene3D" id="1.20.5.170">
    <property type="match status" value="1"/>
</dbReference>
<dbReference type="OrthoDB" id="8931646at2759"/>
<feature type="region of interest" description="Disordered" evidence="1">
    <location>
        <begin position="320"/>
        <end position="445"/>
    </location>
</feature>
<dbReference type="InterPro" id="IPR046347">
    <property type="entry name" value="bZIP_sf"/>
</dbReference>
<feature type="region of interest" description="Disordered" evidence="1">
    <location>
        <begin position="558"/>
        <end position="597"/>
    </location>
</feature>
<feature type="compositionally biased region" description="Low complexity" evidence="1">
    <location>
        <begin position="330"/>
        <end position="343"/>
    </location>
</feature>
<feature type="compositionally biased region" description="Polar residues" evidence="1">
    <location>
        <begin position="399"/>
        <end position="416"/>
    </location>
</feature>
<dbReference type="CDD" id="cd14809">
    <property type="entry name" value="bZIP_AUREO-like"/>
    <property type="match status" value="1"/>
</dbReference>
<dbReference type="GO" id="GO:0005634">
    <property type="term" value="C:nucleus"/>
    <property type="evidence" value="ECO:0007669"/>
    <property type="project" value="TreeGrafter"/>
</dbReference>
<feature type="compositionally biased region" description="Polar residues" evidence="1">
    <location>
        <begin position="320"/>
        <end position="329"/>
    </location>
</feature>
<name>A0A8J2RY76_9CRUS</name>
<evidence type="ECO:0000313" key="4">
    <source>
        <dbReference type="Proteomes" id="UP000789390"/>
    </source>
</evidence>
<dbReference type="PANTHER" id="PTHR21552:SF2">
    <property type="entry name" value="CREB3 REGULATORY FACTOR"/>
    <property type="match status" value="1"/>
</dbReference>
<evidence type="ECO:0000313" key="3">
    <source>
        <dbReference type="EMBL" id="CAH0111200.1"/>
    </source>
</evidence>
<keyword evidence="4" id="KW-1185">Reference proteome</keyword>
<feature type="compositionally biased region" description="Pro residues" evidence="1">
    <location>
        <begin position="365"/>
        <end position="374"/>
    </location>
</feature>
<evidence type="ECO:0000259" key="2">
    <source>
        <dbReference type="PROSITE" id="PS00036"/>
    </source>
</evidence>
<comment type="caution">
    <text evidence="3">The sequence shown here is derived from an EMBL/GenBank/DDBJ whole genome shotgun (WGS) entry which is preliminary data.</text>
</comment>
<dbReference type="GO" id="GO:0000977">
    <property type="term" value="F:RNA polymerase II transcription regulatory region sequence-specific DNA binding"/>
    <property type="evidence" value="ECO:0007669"/>
    <property type="project" value="TreeGrafter"/>
</dbReference>
<dbReference type="SUPFAM" id="SSF57959">
    <property type="entry name" value="Leucine zipper domain"/>
    <property type="match status" value="1"/>
</dbReference>
<dbReference type="PROSITE" id="PS00036">
    <property type="entry name" value="BZIP_BASIC"/>
    <property type="match status" value="1"/>
</dbReference>
<reference evidence="3" key="1">
    <citation type="submission" date="2021-11" db="EMBL/GenBank/DDBJ databases">
        <authorList>
            <person name="Schell T."/>
        </authorList>
    </citation>
    <scope>NUCLEOTIDE SEQUENCE</scope>
    <source>
        <strain evidence="3">M5</strain>
    </source>
</reference>
<protein>
    <recommendedName>
        <fullName evidence="2">BZIP domain-containing protein</fullName>
    </recommendedName>
</protein>
<proteinExistence type="predicted"/>
<accession>A0A8J2RY76</accession>
<feature type="domain" description="BZIP" evidence="2">
    <location>
        <begin position="701"/>
        <end position="715"/>
    </location>
</feature>
<feature type="compositionally biased region" description="Acidic residues" evidence="1">
    <location>
        <begin position="561"/>
        <end position="584"/>
    </location>
</feature>
<sequence>MTTAPRGGMGNGPPTMVGGGIFDPSVLFDLDDILMSGDCSNDMQTSLVHTPIKEEPEFDQDDRYVHSPIGLPIPNRNGGVGMLGYPSIKQEVGNSSSPAGGMWGGSSQMQRTMNSVPFPVTPFNTPAQGQSVFMGPDLRNFFLSGTSNHHQHLNSVSNPTLSVSIKEELTDLETDLETMKAISMFPMEEDDIFQVDKADLIQGPTLAELNANDESLLTDFNFDDFVMPTQMTGSTWCEFIHPFPLQNVGADRFRMAELNAAFSASPSLSHFELHRTRNAMSGMANEDDYSQLGTSQMGFDLEQLPSVDMPFPNPGTPFSLTGVENNAGMSSSTVTSPLSASLPANFGHVTLSKLTRRTEEGGRVKPPPPYPTSPPQKSTNNSALQELLSIRSPGRLPSPNATGGSHSPSPTTQRPTYSGGARQRTSNSGSSSSGGGGQSIPRPNLAATNPLLLARLSSSAPGPSILGGNVAPGESSTWQRREPRNRLFSTSSLVEEVHGSASSISTGMCNLKQVFCTSVFGFPPPLTCPVFWLKLTLCYFCQNQVGILSPGSFDFSHDEGFDSEDDSDHYEDFDDSDSDSGGSDEEGRGEAHAGSSSGKKERFFWQYNVQAKGPKGHKISLAPETVDPHVLNKVQDPVFSPYCSVDGIKHSGKARRGDGNDLTPNPRKLHSIGRELDKLNRLINDMTPVSELPMAVRPKSRKEKNKLASRACRLKKKAQHEANKVKLYGLEQEHRKLMAAISQTKLMITAKYDVMIVAQNPSATPQQGQDASARLERIAKTLTKVKIAGHSTDFVNRVLERVKAGEPSGGLDEI</sequence>
<dbReference type="GO" id="GO:0006986">
    <property type="term" value="P:response to unfolded protein"/>
    <property type="evidence" value="ECO:0007669"/>
    <property type="project" value="InterPro"/>
</dbReference>
<dbReference type="Proteomes" id="UP000789390">
    <property type="component" value="Unassembled WGS sequence"/>
</dbReference>
<dbReference type="GO" id="GO:0000981">
    <property type="term" value="F:DNA-binding transcription factor activity, RNA polymerase II-specific"/>
    <property type="evidence" value="ECO:0007669"/>
    <property type="project" value="TreeGrafter"/>
</dbReference>